<reference evidence="1 2" key="2">
    <citation type="journal article" date="2015" name="Biomed. Res. Int.">
        <title>Effects of Arsenite Resistance on the Growth and Functional Gene Expression of Leptospirillum ferriphilum and Acidithiobacillus thiooxidans in Pure Culture and Coculture.</title>
        <authorList>
            <person name="Jiang H."/>
            <person name="Liang Y."/>
            <person name="Yin H."/>
            <person name="Xiao Y."/>
            <person name="Guo X."/>
            <person name="Xu Y."/>
            <person name="Hu Q."/>
            <person name="Liu H."/>
            <person name="Liu X."/>
        </authorList>
    </citation>
    <scope>NUCLEOTIDE SEQUENCE [LARGE SCALE GENOMIC DNA]</scope>
    <source>
        <strain evidence="1 2">YSK</strain>
    </source>
</reference>
<evidence type="ECO:0000313" key="2">
    <source>
        <dbReference type="Proteomes" id="UP000027059"/>
    </source>
</evidence>
<protein>
    <submittedName>
        <fullName evidence="1">Uncharacterized protein</fullName>
    </submittedName>
</protein>
<dbReference type="KEGG" id="lfp:Y981_07405"/>
<keyword evidence="2" id="KW-1185">Reference proteome</keyword>
<accession>A0A059XXF7</accession>
<dbReference type="AlphaFoldDB" id="A0A059XXF7"/>
<evidence type="ECO:0000313" key="1">
    <source>
        <dbReference type="EMBL" id="AIA31770.1"/>
    </source>
</evidence>
<sequence length="153" mass="16892">MLTGLLSTVSPEIAYSGANTGEQVELDQSNLKHPVSGQPIQIKIRVFPVPSRQKPVHLHIFVDNRLVLMLTLTRPLTMASLPPLSTGRHSVVFIEANPLTHRPMEGNSRMTGMQDMDMGMTGSGKDMGMMDDNLSSIPARYRLKTLTLVVEPR</sequence>
<dbReference type="Proteomes" id="UP000027059">
    <property type="component" value="Chromosome"/>
</dbReference>
<organism evidence="1 2">
    <name type="scientific">Leptospirillum ferriphilum YSK</name>
    <dbReference type="NCBI Taxonomy" id="1441628"/>
    <lineage>
        <taxon>Bacteria</taxon>
        <taxon>Pseudomonadati</taxon>
        <taxon>Nitrospirota</taxon>
        <taxon>Nitrospiria</taxon>
        <taxon>Nitrospirales</taxon>
        <taxon>Nitrospiraceae</taxon>
        <taxon>Leptospirillum</taxon>
    </lineage>
</organism>
<proteinExistence type="predicted"/>
<gene>
    <name evidence="1" type="ORF">Y981_07405</name>
</gene>
<reference evidence="2" key="1">
    <citation type="submission" date="2014-02" db="EMBL/GenBank/DDBJ databases">
        <title>Complete genome sequence and comparative genomic analysis of the nitrogen-fixing bacterium Leptospirillum ferriphilum YSK.</title>
        <authorList>
            <person name="Guo X."/>
            <person name="Yin H."/>
            <person name="Liang Y."/>
            <person name="Hu Q."/>
            <person name="Ma L."/>
            <person name="Xiao Y."/>
            <person name="Zhang X."/>
            <person name="Qiu G."/>
            <person name="Liu X."/>
        </authorList>
    </citation>
    <scope>NUCLEOTIDE SEQUENCE [LARGE SCALE GENOMIC DNA]</scope>
    <source>
        <strain evidence="2">YSK</strain>
    </source>
</reference>
<dbReference type="HOGENOM" id="CLU_1710999_0_0_0"/>
<name>A0A059XXF7_9BACT</name>
<dbReference type="EMBL" id="CP007243">
    <property type="protein sequence ID" value="AIA31770.1"/>
    <property type="molecule type" value="Genomic_DNA"/>
</dbReference>